<dbReference type="FunFam" id="1.20.1250.20:FF:000055">
    <property type="entry name" value="Facilitated trehalose transporter Tret1-2 homolog"/>
    <property type="match status" value="1"/>
</dbReference>
<feature type="region of interest" description="Disordered" evidence="9">
    <location>
        <begin position="1"/>
        <end position="67"/>
    </location>
</feature>
<feature type="compositionally biased region" description="Polar residues" evidence="9">
    <location>
        <begin position="40"/>
        <end position="67"/>
    </location>
</feature>
<dbReference type="PROSITE" id="PS50850">
    <property type="entry name" value="MFS"/>
    <property type="match status" value="1"/>
</dbReference>
<dbReference type="NCBIfam" id="TIGR00879">
    <property type="entry name" value="SP"/>
    <property type="match status" value="1"/>
</dbReference>
<dbReference type="PANTHER" id="PTHR48021:SF1">
    <property type="entry name" value="GH07001P-RELATED"/>
    <property type="match status" value="1"/>
</dbReference>
<reference evidence="14" key="1">
    <citation type="journal article" date="2020" name="PLoS Negl. Trop. Dis.">
        <title>High-quality nuclear genome for Sarcoptes scabiei-A critical resource for a neglected parasite.</title>
        <authorList>
            <person name="Korhonen P.K."/>
            <person name="Gasser R.B."/>
            <person name="Ma G."/>
            <person name="Wang T."/>
            <person name="Stroehlein A.J."/>
            <person name="Young N.D."/>
            <person name="Ang C.S."/>
            <person name="Fernando D.D."/>
            <person name="Lu H.C."/>
            <person name="Taylor S."/>
            <person name="Reynolds S.L."/>
            <person name="Mofiz E."/>
            <person name="Najaraj S.H."/>
            <person name="Gowda H."/>
            <person name="Madugundu A."/>
            <person name="Renuse S."/>
            <person name="Holt D."/>
            <person name="Pandey A."/>
            <person name="Papenfuss A.T."/>
            <person name="Fischer K."/>
        </authorList>
    </citation>
    <scope>NUCLEOTIDE SEQUENCE [LARGE SCALE GENOMIC DNA]</scope>
</reference>
<dbReference type="Gene3D" id="1.20.1250.20">
    <property type="entry name" value="MFS general substrate transporter like domains"/>
    <property type="match status" value="1"/>
</dbReference>
<keyword evidence="3 10" id="KW-0812">Transmembrane</keyword>
<feature type="transmembrane region" description="Helical" evidence="10">
    <location>
        <begin position="153"/>
        <end position="171"/>
    </location>
</feature>
<reference evidence="12" key="2">
    <citation type="submission" date="2020-01" db="EMBL/GenBank/DDBJ databases">
        <authorList>
            <person name="Korhonen P.K.K."/>
            <person name="Guangxu M.G."/>
            <person name="Wang T.W."/>
            <person name="Stroehlein A.J.S."/>
            <person name="Young N.D."/>
            <person name="Ang C.-S.A."/>
            <person name="Fernando D.W.F."/>
            <person name="Lu H.L."/>
            <person name="Taylor S.T."/>
            <person name="Ehtesham M.E.M."/>
            <person name="Najaraj S.H.N."/>
            <person name="Harsha G.H.G."/>
            <person name="Madugundu A.M."/>
            <person name="Renuse S.R."/>
            <person name="Holt D.H."/>
            <person name="Pandey A.P."/>
            <person name="Papenfuss A.P."/>
            <person name="Gasser R.B.G."/>
            <person name="Fischer K.F."/>
        </authorList>
    </citation>
    <scope>NUCLEOTIDE SEQUENCE</scope>
    <source>
        <strain evidence="12">SSS_KF_BRIS2020</strain>
    </source>
</reference>
<dbReference type="EMBL" id="WVUK01000062">
    <property type="protein sequence ID" value="KAF7490939.1"/>
    <property type="molecule type" value="Genomic_DNA"/>
</dbReference>
<evidence type="ECO:0000313" key="13">
    <source>
        <dbReference type="EnsemblMetazoa" id="KAF7490939.1"/>
    </source>
</evidence>
<dbReference type="CDD" id="cd17358">
    <property type="entry name" value="MFS_GLUT6_8_Class3_like"/>
    <property type="match status" value="1"/>
</dbReference>
<dbReference type="GO" id="GO:0051119">
    <property type="term" value="F:sugar transmembrane transporter activity"/>
    <property type="evidence" value="ECO:0007669"/>
    <property type="project" value="InterPro"/>
</dbReference>
<evidence type="ECO:0000256" key="8">
    <source>
        <dbReference type="RuleBase" id="RU003346"/>
    </source>
</evidence>
<evidence type="ECO:0000256" key="5">
    <source>
        <dbReference type="ARBA" id="ARBA00023136"/>
    </source>
</evidence>
<evidence type="ECO:0000256" key="4">
    <source>
        <dbReference type="ARBA" id="ARBA00022989"/>
    </source>
</evidence>
<dbReference type="EnsemblMetazoa" id="SSS_2013s_mrna">
    <property type="protein sequence ID" value="KAF7490939.1"/>
    <property type="gene ID" value="SSS_2013"/>
</dbReference>
<dbReference type="InterPro" id="IPR020846">
    <property type="entry name" value="MFS_dom"/>
</dbReference>
<dbReference type="Proteomes" id="UP000070412">
    <property type="component" value="Unassembled WGS sequence"/>
</dbReference>
<sequence length="590" mass="64859">MSDKSKQSSPSPLLISVAKAQKEREEARRNFFWPQERSRSVSYSSLEPSSDIFPNNHNSIEQSNPYNQTKKFDDLHRHRNNHQDTVEMDSEKNRPSMKQQPSRTLYLAAASGLLGAIGMGLVLGWTAPAFDSMAQPDSEPLLKDSDADKDAKTWIGSSMTLGALAGAIFSGSISQYFGRKKALILYGIPFTIGWIMLSVAKSISLLITGRVICGISAGLLSGTAPSYVVEISVIDIRGLLGACFQLCVTIGILLVYLMGAYLSWKPLAAISMIPTILMSIFMFFMPESPSWLLSKGHTDEASKSLRRLRGQASDCDQELSVLRSESDTSKKGQGFQLSSYGLRSHWMPLILALLLMLFQQFSGINAIMFYATKIFAEAGSSIEPKYATIIIGVSQVIATLCGSFLVDRLGRKLLLIVSGLLHVLATGALGLYYYLSEEHQSNPSNDFGWVPLVSLVMFIIGFSIGYGPIPWLMVAELTPMDSRSTTSAIATTFNWTCAFIITKNFEFLKDSLTKHGTFFLFAAISFISIIFVIFMLPETKGKSAEQIQKFFQSKRSSSYNVSSSGPDNNMLNRSSSIGGSNNEKVALNKL</sequence>
<evidence type="ECO:0000256" key="7">
    <source>
        <dbReference type="ARBA" id="ARBA00024348"/>
    </source>
</evidence>
<organism evidence="12">
    <name type="scientific">Sarcoptes scabiei</name>
    <name type="common">Itch mite</name>
    <name type="synonym">Acarus scabiei</name>
    <dbReference type="NCBI Taxonomy" id="52283"/>
    <lineage>
        <taxon>Eukaryota</taxon>
        <taxon>Metazoa</taxon>
        <taxon>Ecdysozoa</taxon>
        <taxon>Arthropoda</taxon>
        <taxon>Chelicerata</taxon>
        <taxon>Arachnida</taxon>
        <taxon>Acari</taxon>
        <taxon>Acariformes</taxon>
        <taxon>Sarcoptiformes</taxon>
        <taxon>Astigmata</taxon>
        <taxon>Psoroptidia</taxon>
        <taxon>Sarcoptoidea</taxon>
        <taxon>Sarcoptidae</taxon>
        <taxon>Sarcoptinae</taxon>
        <taxon>Sarcoptes</taxon>
    </lineage>
</organism>
<evidence type="ECO:0000313" key="12">
    <source>
        <dbReference type="EMBL" id="KAF7490939.1"/>
    </source>
</evidence>
<feature type="transmembrane region" description="Helical" evidence="10">
    <location>
        <begin position="486"/>
        <end position="505"/>
    </location>
</feature>
<evidence type="ECO:0000256" key="6">
    <source>
        <dbReference type="ARBA" id="ARBA00023180"/>
    </source>
</evidence>
<dbReference type="SUPFAM" id="SSF103473">
    <property type="entry name" value="MFS general substrate transporter"/>
    <property type="match status" value="1"/>
</dbReference>
<dbReference type="OMA" id="MAIIVSC"/>
<dbReference type="InterPro" id="IPR005829">
    <property type="entry name" value="Sugar_transporter_CS"/>
</dbReference>
<feature type="transmembrane region" description="Helical" evidence="10">
    <location>
        <begin position="239"/>
        <end position="261"/>
    </location>
</feature>
<dbReference type="PANTHER" id="PTHR48021">
    <property type="match status" value="1"/>
</dbReference>
<keyword evidence="5 10" id="KW-0472">Membrane</keyword>
<evidence type="ECO:0000256" key="1">
    <source>
        <dbReference type="ARBA" id="ARBA00004651"/>
    </source>
</evidence>
<feature type="region of interest" description="Disordered" evidence="9">
    <location>
        <begin position="557"/>
        <end position="580"/>
    </location>
</feature>
<dbReference type="InterPro" id="IPR003663">
    <property type="entry name" value="Sugar/inositol_transpt"/>
</dbReference>
<comment type="subcellular location">
    <subcellularLocation>
        <location evidence="1">Cell membrane</location>
        <topology evidence="1">Multi-pass membrane protein</topology>
    </subcellularLocation>
</comment>
<feature type="transmembrane region" description="Helical" evidence="10">
    <location>
        <begin position="349"/>
        <end position="371"/>
    </location>
</feature>
<feature type="transmembrane region" description="Helical" evidence="10">
    <location>
        <begin position="267"/>
        <end position="285"/>
    </location>
</feature>
<evidence type="ECO:0000256" key="9">
    <source>
        <dbReference type="SAM" id="MobiDB-lite"/>
    </source>
</evidence>
<dbReference type="InterPro" id="IPR044775">
    <property type="entry name" value="MFS_ERD6/Tret1-like"/>
</dbReference>
<feature type="transmembrane region" description="Helical" evidence="10">
    <location>
        <begin position="447"/>
        <end position="474"/>
    </location>
</feature>
<dbReference type="PROSITE" id="PS00216">
    <property type="entry name" value="SUGAR_TRANSPORT_1"/>
    <property type="match status" value="1"/>
</dbReference>
<feature type="transmembrane region" description="Helical" evidence="10">
    <location>
        <begin position="386"/>
        <end position="406"/>
    </location>
</feature>
<feature type="transmembrane region" description="Helical" evidence="10">
    <location>
        <begin position="206"/>
        <end position="227"/>
    </location>
</feature>
<dbReference type="AlphaFoldDB" id="A0A834R773"/>
<feature type="transmembrane region" description="Helical" evidence="10">
    <location>
        <begin position="517"/>
        <end position="536"/>
    </location>
</feature>
<evidence type="ECO:0000256" key="3">
    <source>
        <dbReference type="ARBA" id="ARBA00022692"/>
    </source>
</evidence>
<keyword evidence="14" id="KW-1185">Reference proteome</keyword>
<dbReference type="PRINTS" id="PR00171">
    <property type="entry name" value="SUGRTRNSPORT"/>
</dbReference>
<feature type="transmembrane region" description="Helical" evidence="10">
    <location>
        <begin position="104"/>
        <end position="127"/>
    </location>
</feature>
<keyword evidence="8" id="KW-0813">Transport</keyword>
<keyword evidence="6" id="KW-0325">Glycoprotein</keyword>
<accession>A0A834R773</accession>
<dbReference type="OrthoDB" id="6480153at2759"/>
<dbReference type="Pfam" id="PF00083">
    <property type="entry name" value="Sugar_tr"/>
    <property type="match status" value="1"/>
</dbReference>
<gene>
    <name evidence="12" type="ORF">SSS_2013</name>
</gene>
<feature type="compositionally biased region" description="Polar residues" evidence="9">
    <location>
        <begin position="565"/>
        <end position="580"/>
    </location>
</feature>
<dbReference type="InterPro" id="IPR036259">
    <property type="entry name" value="MFS_trans_sf"/>
</dbReference>
<dbReference type="InterPro" id="IPR005828">
    <property type="entry name" value="MFS_sugar_transport-like"/>
</dbReference>
<feature type="transmembrane region" description="Helical" evidence="10">
    <location>
        <begin position="183"/>
        <end position="200"/>
    </location>
</feature>
<evidence type="ECO:0000313" key="14">
    <source>
        <dbReference type="Proteomes" id="UP000070412"/>
    </source>
</evidence>
<dbReference type="InterPro" id="IPR050549">
    <property type="entry name" value="MFS_Trehalose_Transporter"/>
</dbReference>
<feature type="domain" description="Major facilitator superfamily (MFS) profile" evidence="11">
    <location>
        <begin position="104"/>
        <end position="540"/>
    </location>
</feature>
<dbReference type="GO" id="GO:0005886">
    <property type="term" value="C:plasma membrane"/>
    <property type="evidence" value="ECO:0007669"/>
    <property type="project" value="UniProtKB-SubCell"/>
</dbReference>
<evidence type="ECO:0000259" key="11">
    <source>
        <dbReference type="PROSITE" id="PS50850"/>
    </source>
</evidence>
<protein>
    <submittedName>
        <fullName evidence="12">Facilitated trehalose transporter Tret1</fullName>
    </submittedName>
</protein>
<feature type="compositionally biased region" description="Basic and acidic residues" evidence="9">
    <location>
        <begin position="20"/>
        <end position="29"/>
    </location>
</feature>
<proteinExistence type="inferred from homology"/>
<evidence type="ECO:0000256" key="10">
    <source>
        <dbReference type="SAM" id="Phobius"/>
    </source>
</evidence>
<evidence type="ECO:0000256" key="2">
    <source>
        <dbReference type="ARBA" id="ARBA00022475"/>
    </source>
</evidence>
<comment type="similarity">
    <text evidence="7">Belongs to the major facilitator superfamily. Sugar transporter (TC 2.A.1.1) family. Trehalose transporter subfamily.</text>
</comment>
<keyword evidence="4 10" id="KW-1133">Transmembrane helix</keyword>
<name>A0A834R773_SARSC</name>
<keyword evidence="2" id="KW-1003">Cell membrane</keyword>
<feature type="transmembrane region" description="Helical" evidence="10">
    <location>
        <begin position="413"/>
        <end position="435"/>
    </location>
</feature>
<dbReference type="PROSITE" id="PS00217">
    <property type="entry name" value="SUGAR_TRANSPORT_2"/>
    <property type="match status" value="1"/>
</dbReference>
<reference evidence="13" key="3">
    <citation type="submission" date="2022-06" db="UniProtKB">
        <authorList>
            <consortium name="EnsemblMetazoa"/>
        </authorList>
    </citation>
    <scope>IDENTIFICATION</scope>
</reference>